<dbReference type="GO" id="GO:0006355">
    <property type="term" value="P:regulation of DNA-templated transcription"/>
    <property type="evidence" value="ECO:0007669"/>
    <property type="project" value="InterPro"/>
</dbReference>
<dbReference type="SUPFAM" id="SSF48452">
    <property type="entry name" value="TPR-like"/>
    <property type="match status" value="1"/>
</dbReference>
<dbReference type="PANTHER" id="PTHR22847:SF637">
    <property type="entry name" value="WD REPEAT DOMAIN 5B"/>
    <property type="match status" value="1"/>
</dbReference>
<feature type="repeat" description="WD" evidence="5">
    <location>
        <begin position="1047"/>
        <end position="1081"/>
    </location>
</feature>
<dbReference type="Pfam" id="PF20703">
    <property type="entry name" value="nSTAND1"/>
    <property type="match status" value="2"/>
</dbReference>
<evidence type="ECO:0000256" key="4">
    <source>
        <dbReference type="ARBA" id="ARBA00023125"/>
    </source>
</evidence>
<reference evidence="8 9" key="1">
    <citation type="submission" date="2015-02" db="EMBL/GenBank/DDBJ databases">
        <authorList>
            <person name="Ju K.-S."/>
            <person name="Doroghazi J.R."/>
            <person name="Metcalf W."/>
        </authorList>
    </citation>
    <scope>NUCLEOTIDE SEQUENCE [LARGE SCALE GENOMIC DNA]</scope>
    <source>
        <strain evidence="8 9">NRRL B-16140</strain>
    </source>
</reference>
<gene>
    <name evidence="8" type="ORF">UK23_32760</name>
</gene>
<dbReference type="Gene3D" id="1.25.40.10">
    <property type="entry name" value="Tetratricopeptide repeat domain"/>
    <property type="match status" value="1"/>
</dbReference>
<dbReference type="Pfam" id="PF00400">
    <property type="entry name" value="WD40"/>
    <property type="match status" value="9"/>
</dbReference>
<dbReference type="Proteomes" id="UP000033393">
    <property type="component" value="Unassembled WGS sequence"/>
</dbReference>
<dbReference type="RefSeq" id="WP_045315577.1">
    <property type="nucleotide sequence ID" value="NZ_JYJG01000285.1"/>
</dbReference>
<dbReference type="SUPFAM" id="SSF50978">
    <property type="entry name" value="WD40 repeat-like"/>
    <property type="match status" value="2"/>
</dbReference>
<dbReference type="PATRIC" id="fig|68170.10.peg.8532"/>
<keyword evidence="2 5" id="KW-0853">WD repeat</keyword>
<dbReference type="SMART" id="SM01043">
    <property type="entry name" value="BTAD"/>
    <property type="match status" value="1"/>
</dbReference>
<evidence type="ECO:0000256" key="3">
    <source>
        <dbReference type="ARBA" id="ARBA00022737"/>
    </source>
</evidence>
<sequence>MDFRVLGPVELWAGETRVDIGSGKQCCVLAVLAVGAGRPQPVNTLIDRVWGDDPPGQARAALYSYVSRLRKALRDTGFGISQRQGGYVLQVPRELVDMHRFESVPGRAREVGDLAGRAVVLRDGLDLWRGTPLQDIGGRWADEVRQSLVRQRIRVCVDWARSMTELGRHGEVDELLERERAEHPLAEPLTARLMESLWRQGRVAEALSCYAVLRERLADELGVDPSPAVQDLHTRVLRAAPALPAEPVTIGNEPPYLGLRTFERIDADRFFGRRELVGELVRRVRQHRFLAVVGPSGSGKSSVLRAGLLASFDGDSVLVTPTSPVLRPPLPALVVVDQFEEVFTHRTQQERDEFIDHLMAIEDSRVVIGVRADFYAACVRHPALLRLLREHQFLVGPLDQREMREVVVEPAARIGLAVEPALVDAVLSDVRGEPAALPLVSHALLETWRHRAGSELTVAVYHRVGGVRGAVARSADHAFAALNDDQQQLARDVLLRLTAPGDGHADTRRRVPWAELLSRQDATAVEIVLDRLAKARLVTLDDDTVTITHESLVRGWPTLRDWLRDEADHLRRQRKLTEAVQEWLRYGKDAALLYLGPRLAEWQDGDTRGLNDPEREFLARSRHRAVLRRRGRRIGVAGLVLVSVALLVISIIAATRARLADESAVTAKAHELAAASRTAADRQLALLLARRAYEMRPDEHTEPALAQALSRSRERRVINSHNGSMQALAFSPDGSSLASAGFNGVVQIWETGTGKQMALFHAGSQVRALAFSPSGDRLAAALDYGSVQIWDVHGDDHSVRWWGPAADMIAVTFGSDGQVRGVGEDGGVWTWRSGTDVTSRPGPFSAVVAAALGSDGRVVESDRSGAVAVVDPDGTTTTLRNGGTAITALGFSPDGSQVVGGEANGREVIWSGGSTRETADVASDPVNAVTFSHDGQYVLSAGQDHVARVSRAANRHEFAEFRGHGVPVRSAVFSQDDRLAATGDDTGTIRLWDPQMRPDLRVLPGHSIEPAHSVTDVAVSPDGRLIASAGTDGTVVLQPLDGLPAVLRGHRGSVLSVAFSRDGKLVAGGGEDGTVRVWRLDGELVAVHTVHVGAVRGVAFLPNGNVLTAGDDKSMLVFRPGARSGRTEHFDAPARDVAVSPDGTLIAVATDTPSGGVWFLSSDTLLPRGHISDPAGSRALAFSPDGAVLAAASADGSVHLVQVSGVREFATFPGSGDNGASLGVAFNSSGQYLTSVNADRTVRVWRWNHWRAPVVFDGFDTAVQGVAFLGDNRLVTGRGVANDTVEVWTCPVCEVSAESLTQLAERRATRDLTDDEKRRYLGR</sequence>
<feature type="repeat" description="WD" evidence="5">
    <location>
        <begin position="1214"/>
        <end position="1245"/>
    </location>
</feature>
<feature type="repeat" description="WD" evidence="5">
    <location>
        <begin position="961"/>
        <end position="993"/>
    </location>
</feature>
<protein>
    <recommendedName>
        <fullName evidence="7">OmpR/PhoB-type domain-containing protein</fullName>
    </recommendedName>
</protein>
<evidence type="ECO:0000256" key="6">
    <source>
        <dbReference type="PROSITE-ProRule" id="PRU01091"/>
    </source>
</evidence>
<dbReference type="PROSITE" id="PS50082">
    <property type="entry name" value="WD_REPEATS_2"/>
    <property type="match status" value="5"/>
</dbReference>
<proteinExistence type="inferred from homology"/>
<evidence type="ECO:0000256" key="2">
    <source>
        <dbReference type="ARBA" id="ARBA00022574"/>
    </source>
</evidence>
<dbReference type="EMBL" id="JYJG01000285">
    <property type="protein sequence ID" value="KJK43559.1"/>
    <property type="molecule type" value="Genomic_DNA"/>
</dbReference>
<organism evidence="8 9">
    <name type="scientific">Lentzea aerocolonigenes</name>
    <name type="common">Lechevalieria aerocolonigenes</name>
    <name type="synonym">Saccharothrix aerocolonigenes</name>
    <dbReference type="NCBI Taxonomy" id="68170"/>
    <lineage>
        <taxon>Bacteria</taxon>
        <taxon>Bacillati</taxon>
        <taxon>Actinomycetota</taxon>
        <taxon>Actinomycetes</taxon>
        <taxon>Pseudonocardiales</taxon>
        <taxon>Pseudonocardiaceae</taxon>
        <taxon>Lentzea</taxon>
    </lineage>
</organism>
<keyword evidence="4 6" id="KW-0238">DNA-binding</keyword>
<dbReference type="CDD" id="cd00200">
    <property type="entry name" value="WD40"/>
    <property type="match status" value="1"/>
</dbReference>
<dbReference type="OrthoDB" id="3272402at2"/>
<dbReference type="InterPro" id="IPR036388">
    <property type="entry name" value="WH-like_DNA-bd_sf"/>
</dbReference>
<dbReference type="Gene3D" id="2.130.10.10">
    <property type="entry name" value="YVTN repeat-like/Quinoprotein amine dehydrogenase"/>
    <property type="match status" value="4"/>
</dbReference>
<dbReference type="InterPro" id="IPR005158">
    <property type="entry name" value="BTAD"/>
</dbReference>
<dbReference type="Gene3D" id="3.40.50.300">
    <property type="entry name" value="P-loop containing nucleotide triphosphate hydrolases"/>
    <property type="match status" value="1"/>
</dbReference>
<evidence type="ECO:0000256" key="5">
    <source>
        <dbReference type="PROSITE-ProRule" id="PRU00221"/>
    </source>
</evidence>
<dbReference type="Pfam" id="PF03704">
    <property type="entry name" value="BTAD"/>
    <property type="match status" value="1"/>
</dbReference>
<dbReference type="InterPro" id="IPR036322">
    <property type="entry name" value="WD40_repeat_dom_sf"/>
</dbReference>
<dbReference type="InterPro" id="IPR011990">
    <property type="entry name" value="TPR-like_helical_dom_sf"/>
</dbReference>
<feature type="DNA-binding region" description="OmpR/PhoB-type" evidence="6">
    <location>
        <begin position="1"/>
        <end position="91"/>
    </location>
</feature>
<evidence type="ECO:0000313" key="9">
    <source>
        <dbReference type="Proteomes" id="UP000033393"/>
    </source>
</evidence>
<dbReference type="GO" id="GO:0000160">
    <property type="term" value="P:phosphorelay signal transduction system"/>
    <property type="evidence" value="ECO:0007669"/>
    <property type="project" value="InterPro"/>
</dbReference>
<feature type="repeat" description="WD" evidence="5">
    <location>
        <begin position="759"/>
        <end position="792"/>
    </location>
</feature>
<dbReference type="InterPro" id="IPR001867">
    <property type="entry name" value="OmpR/PhoB-type_DNA-bd"/>
</dbReference>
<comment type="similarity">
    <text evidence="1">Belongs to the AfsR/DnrI/RedD regulatory family.</text>
</comment>
<dbReference type="SUPFAM" id="SSF46894">
    <property type="entry name" value="C-terminal effector domain of the bipartite response regulators"/>
    <property type="match status" value="1"/>
</dbReference>
<dbReference type="SUPFAM" id="SSF52540">
    <property type="entry name" value="P-loop containing nucleoside triphosphate hydrolases"/>
    <property type="match status" value="1"/>
</dbReference>
<keyword evidence="3" id="KW-0677">Repeat</keyword>
<dbReference type="SMART" id="SM00862">
    <property type="entry name" value="Trans_reg_C"/>
    <property type="match status" value="1"/>
</dbReference>
<feature type="domain" description="OmpR/PhoB-type" evidence="7">
    <location>
        <begin position="1"/>
        <end position="91"/>
    </location>
</feature>
<dbReference type="PROSITE" id="PS50294">
    <property type="entry name" value="WD_REPEATS_REGION"/>
    <property type="match status" value="3"/>
</dbReference>
<evidence type="ECO:0000259" key="7">
    <source>
        <dbReference type="PROSITE" id="PS51755"/>
    </source>
</evidence>
<dbReference type="PROSITE" id="PS51755">
    <property type="entry name" value="OMPR_PHOB"/>
    <property type="match status" value="1"/>
</dbReference>
<dbReference type="Gene3D" id="1.10.10.10">
    <property type="entry name" value="Winged helix-like DNA-binding domain superfamily/Winged helix DNA-binding domain"/>
    <property type="match status" value="1"/>
</dbReference>
<dbReference type="GO" id="GO:0005829">
    <property type="term" value="C:cytosol"/>
    <property type="evidence" value="ECO:0007669"/>
    <property type="project" value="UniProtKB-ARBA"/>
</dbReference>
<dbReference type="InterPro" id="IPR027417">
    <property type="entry name" value="P-loop_NTPase"/>
</dbReference>
<dbReference type="CDD" id="cd15831">
    <property type="entry name" value="BTAD"/>
    <property type="match status" value="1"/>
</dbReference>
<evidence type="ECO:0000313" key="8">
    <source>
        <dbReference type="EMBL" id="KJK43559.1"/>
    </source>
</evidence>
<keyword evidence="9" id="KW-1185">Reference proteome</keyword>
<dbReference type="InterPro" id="IPR001680">
    <property type="entry name" value="WD40_rpt"/>
</dbReference>
<dbReference type="InterPro" id="IPR016032">
    <property type="entry name" value="Sig_transdc_resp-reg_C-effctor"/>
</dbReference>
<comment type="caution">
    <text evidence="8">The sequence shown here is derived from an EMBL/GenBank/DDBJ whole genome shotgun (WGS) entry which is preliminary data.</text>
</comment>
<dbReference type="InterPro" id="IPR049052">
    <property type="entry name" value="nSTAND1"/>
</dbReference>
<dbReference type="SMART" id="SM00320">
    <property type="entry name" value="WD40"/>
    <property type="match status" value="11"/>
</dbReference>
<dbReference type="PANTHER" id="PTHR22847">
    <property type="entry name" value="WD40 REPEAT PROTEIN"/>
    <property type="match status" value="1"/>
</dbReference>
<dbReference type="Pfam" id="PF00486">
    <property type="entry name" value="Trans_reg_C"/>
    <property type="match status" value="1"/>
</dbReference>
<name>A0A0F0GJ35_LENAE</name>
<dbReference type="GO" id="GO:0003677">
    <property type="term" value="F:DNA binding"/>
    <property type="evidence" value="ECO:0007669"/>
    <property type="project" value="UniProtKB-UniRule"/>
</dbReference>
<evidence type="ECO:0000256" key="1">
    <source>
        <dbReference type="ARBA" id="ARBA00005820"/>
    </source>
</evidence>
<feature type="repeat" description="WD" evidence="5">
    <location>
        <begin position="718"/>
        <end position="759"/>
    </location>
</feature>
<dbReference type="InterPro" id="IPR015943">
    <property type="entry name" value="WD40/YVTN_repeat-like_dom_sf"/>
</dbReference>
<accession>A0A0F0GJ35</accession>